<evidence type="ECO:0000256" key="4">
    <source>
        <dbReference type="ARBA" id="ARBA00022989"/>
    </source>
</evidence>
<evidence type="ECO:0000313" key="8">
    <source>
        <dbReference type="Proteomes" id="UP000224974"/>
    </source>
</evidence>
<comment type="similarity">
    <text evidence="2">Belongs to the SLC13A/DASS transporter (TC 2.A.47) family. DIT1 subfamily.</text>
</comment>
<dbReference type="EMBL" id="PDDX01000001">
    <property type="protein sequence ID" value="PHI30838.1"/>
    <property type="molecule type" value="Genomic_DNA"/>
</dbReference>
<dbReference type="PIRSF" id="PIRSF002457">
    <property type="entry name" value="DASS"/>
    <property type="match status" value="1"/>
</dbReference>
<dbReference type="GO" id="GO:0005886">
    <property type="term" value="C:plasma membrane"/>
    <property type="evidence" value="ECO:0007669"/>
    <property type="project" value="TreeGrafter"/>
</dbReference>
<evidence type="ECO:0000256" key="2">
    <source>
        <dbReference type="ARBA" id="ARBA00007349"/>
    </source>
</evidence>
<feature type="transmembrane region" description="Helical" evidence="6">
    <location>
        <begin position="104"/>
        <end position="121"/>
    </location>
</feature>
<keyword evidence="8" id="KW-1185">Reference proteome</keyword>
<dbReference type="RefSeq" id="WP_071605851.1">
    <property type="nucleotide sequence ID" value="NZ_BRLG01000044.1"/>
</dbReference>
<dbReference type="InterPro" id="IPR030676">
    <property type="entry name" value="CitT-rel"/>
</dbReference>
<accession>A0A2C6DKK3</accession>
<reference evidence="8" key="1">
    <citation type="submission" date="2017-09" db="EMBL/GenBank/DDBJ databases">
        <title>FDA dAtabase for Regulatory Grade micrObial Sequences (FDA-ARGOS): Supporting development and validation of Infectious Disease Dx tests.</title>
        <authorList>
            <person name="Minogue T."/>
            <person name="Wolcott M."/>
            <person name="Wasieloski L."/>
            <person name="Aguilar W."/>
            <person name="Moore D."/>
            <person name="Tallon L."/>
            <person name="Sadzewicz L."/>
            <person name="Ott S."/>
            <person name="Zhao X."/>
            <person name="Nagaraj S."/>
            <person name="Vavikolanu K."/>
            <person name="Aluvathingal J."/>
            <person name="Nadendla S."/>
            <person name="Sichtig H."/>
        </authorList>
    </citation>
    <scope>NUCLEOTIDE SEQUENCE [LARGE SCALE GENOMIC DNA]</scope>
    <source>
        <strain evidence="8">FDAARGOS_387</strain>
    </source>
</reference>
<sequence>MENKHMQNPSTSPDKAGKGSGESLMKKYGFFVAAILFLILFFMPTPEGLPKEGQQAIAIFVFALVMWVSCPIPIYLTSLITIILLSLTNTWAEKKVLGTLGYEVIWLMVSAFVLTSAMIKSNLARRFALYMVTHFGKTPKKTLFILVFINFALAFFVPSTTARATLMVPICIILLEVYKALPGESNLGRVMMLQGVQADALATSGVLTATAGNIIAVGFINDLTGSTIGYMDWLLAAMPTAIITMGITFFIGLRVFSFKGESTFGEGMTRLRTELSNMGGLSTIELRTLFIFLGTVMLWATSDYHKAWFGFSISVYMTAIIAATFCLLPRIGILSWAEAKIKWDLMLFAAGAYAAGNALEKSKGAEWLIGKVVNTLGMENMSHTAVYVLVVFISMYSHLIFTSKTVRVTILIPSFIALAKTLDMDPVGLALAAAITTSYTITLPPHSKVNAIYFSTGYFSILDQIKYAMITCFIGASVISIALFTWFKVIGLFTG</sequence>
<dbReference type="GO" id="GO:1905039">
    <property type="term" value="P:carboxylic acid transmembrane transport"/>
    <property type="evidence" value="ECO:0007669"/>
    <property type="project" value="UniProtKB-ARBA"/>
</dbReference>
<organism evidence="7 8">
    <name type="scientific">Budvicia aquatica</name>
    <dbReference type="NCBI Taxonomy" id="82979"/>
    <lineage>
        <taxon>Bacteria</taxon>
        <taxon>Pseudomonadati</taxon>
        <taxon>Pseudomonadota</taxon>
        <taxon>Gammaproteobacteria</taxon>
        <taxon>Enterobacterales</taxon>
        <taxon>Budviciaceae</taxon>
        <taxon>Budvicia</taxon>
    </lineage>
</organism>
<dbReference type="PANTHER" id="PTHR10283:SF82">
    <property type="entry name" value="SOLUTE CARRIER FAMILY 13 MEMBER 2"/>
    <property type="match status" value="1"/>
</dbReference>
<evidence type="ECO:0000256" key="6">
    <source>
        <dbReference type="SAM" id="Phobius"/>
    </source>
</evidence>
<keyword evidence="3 6" id="KW-0812">Transmembrane</keyword>
<evidence type="ECO:0000313" key="7">
    <source>
        <dbReference type="EMBL" id="PHI30838.1"/>
    </source>
</evidence>
<feature type="transmembrane region" description="Helical" evidence="6">
    <location>
        <begin position="233"/>
        <end position="257"/>
    </location>
</feature>
<feature type="transmembrane region" description="Helical" evidence="6">
    <location>
        <begin position="28"/>
        <end position="45"/>
    </location>
</feature>
<evidence type="ECO:0000256" key="1">
    <source>
        <dbReference type="ARBA" id="ARBA00004141"/>
    </source>
</evidence>
<dbReference type="Proteomes" id="UP000224974">
    <property type="component" value="Unassembled WGS sequence"/>
</dbReference>
<dbReference type="Pfam" id="PF00939">
    <property type="entry name" value="Na_sulph_symp"/>
    <property type="match status" value="1"/>
</dbReference>
<feature type="transmembrane region" description="Helical" evidence="6">
    <location>
        <begin position="307"/>
        <end position="329"/>
    </location>
</feature>
<dbReference type="OrthoDB" id="5460483at2"/>
<name>A0A2C6DKK3_9GAMM</name>
<protein>
    <submittedName>
        <fullName evidence="7">Permease</fullName>
    </submittedName>
</protein>
<comment type="caution">
    <text evidence="7">The sequence shown here is derived from an EMBL/GenBank/DDBJ whole genome shotgun (WGS) entry which is preliminary data.</text>
</comment>
<dbReference type="InterPro" id="IPR001898">
    <property type="entry name" value="SLC13A/DASS"/>
</dbReference>
<evidence type="ECO:0000256" key="5">
    <source>
        <dbReference type="ARBA" id="ARBA00023136"/>
    </source>
</evidence>
<dbReference type="NCBIfam" id="TIGR00785">
    <property type="entry name" value="dass"/>
    <property type="match status" value="1"/>
</dbReference>
<dbReference type="AlphaFoldDB" id="A0A2C6DKK3"/>
<comment type="subcellular location">
    <subcellularLocation>
        <location evidence="1">Membrane</location>
        <topology evidence="1">Multi-pass membrane protein</topology>
    </subcellularLocation>
</comment>
<feature type="transmembrane region" description="Helical" evidence="6">
    <location>
        <begin position="201"/>
        <end position="221"/>
    </location>
</feature>
<feature type="transmembrane region" description="Helical" evidence="6">
    <location>
        <begin position="142"/>
        <end position="158"/>
    </location>
</feature>
<gene>
    <name evidence="7" type="ORF">CRN84_16585</name>
</gene>
<feature type="transmembrane region" description="Helical" evidence="6">
    <location>
        <begin position="467"/>
        <end position="487"/>
    </location>
</feature>
<dbReference type="STRING" id="1111728.GCA_000427805_01124"/>
<keyword evidence="4 6" id="KW-1133">Transmembrane helix</keyword>
<evidence type="ECO:0000256" key="3">
    <source>
        <dbReference type="ARBA" id="ARBA00022692"/>
    </source>
</evidence>
<feature type="transmembrane region" description="Helical" evidence="6">
    <location>
        <begin position="57"/>
        <end position="84"/>
    </location>
</feature>
<keyword evidence="5 6" id="KW-0472">Membrane</keyword>
<proteinExistence type="inferred from homology"/>
<feature type="transmembrane region" description="Helical" evidence="6">
    <location>
        <begin position="384"/>
        <end position="401"/>
    </location>
</feature>
<dbReference type="GO" id="GO:0008514">
    <property type="term" value="F:organic anion transmembrane transporter activity"/>
    <property type="evidence" value="ECO:0007669"/>
    <property type="project" value="UniProtKB-ARBA"/>
</dbReference>
<dbReference type="PANTHER" id="PTHR10283">
    <property type="entry name" value="SOLUTE CARRIER FAMILY 13 MEMBER"/>
    <property type="match status" value="1"/>
</dbReference>
<feature type="transmembrane region" description="Helical" evidence="6">
    <location>
        <begin position="278"/>
        <end position="301"/>
    </location>
</feature>